<protein>
    <recommendedName>
        <fullName evidence="2">DUF3854 domain-containing protein</fullName>
    </recommendedName>
</protein>
<gene>
    <name evidence="1" type="ORF">LCGC14_1276040</name>
</gene>
<evidence type="ECO:0008006" key="2">
    <source>
        <dbReference type="Google" id="ProtNLM"/>
    </source>
</evidence>
<dbReference type="AlphaFoldDB" id="A0A0F9ND94"/>
<sequence>MLRVNKNNPCPICGRPNWCLVEEDGSAAICQRISEGSKKKAGDAGWLHILIDRPPQQRRRYVKPKPPPGPAVNWDKLVADYRKDFCMEGACALFGVSAVALDDILIGWDPQKNAHTFPLKDGKGNIIGIRLRTLDGHQFSVPGSKNGLILPLSVKADSDELLFFPEGPTDCAAMLDLGFSPVGRASCGTGYQYIKEMIEHCNRQVVIFADKDEAKFTPDGKKYFPGYDGGLKLARSIKPFVSSSRLIKPPEKKDIRAWYLAGCTRAAVLALVKNAKFI</sequence>
<dbReference type="CDD" id="cd01029">
    <property type="entry name" value="TOPRIM_primases"/>
    <property type="match status" value="1"/>
</dbReference>
<name>A0A0F9ND94_9ZZZZ</name>
<reference evidence="1" key="1">
    <citation type="journal article" date="2015" name="Nature">
        <title>Complex archaea that bridge the gap between prokaryotes and eukaryotes.</title>
        <authorList>
            <person name="Spang A."/>
            <person name="Saw J.H."/>
            <person name="Jorgensen S.L."/>
            <person name="Zaremba-Niedzwiedzka K."/>
            <person name="Martijn J."/>
            <person name="Lind A.E."/>
            <person name="van Eijk R."/>
            <person name="Schleper C."/>
            <person name="Guy L."/>
            <person name="Ettema T.J."/>
        </authorList>
    </citation>
    <scope>NUCLEOTIDE SEQUENCE</scope>
</reference>
<proteinExistence type="predicted"/>
<comment type="caution">
    <text evidence="1">The sequence shown here is derived from an EMBL/GenBank/DDBJ whole genome shotgun (WGS) entry which is preliminary data.</text>
</comment>
<dbReference type="InterPro" id="IPR034154">
    <property type="entry name" value="TOPRIM_DnaG/twinkle"/>
</dbReference>
<dbReference type="EMBL" id="LAZR01007209">
    <property type="protein sequence ID" value="KKM86730.1"/>
    <property type="molecule type" value="Genomic_DNA"/>
</dbReference>
<accession>A0A0F9ND94</accession>
<evidence type="ECO:0000313" key="1">
    <source>
        <dbReference type="EMBL" id="KKM86730.1"/>
    </source>
</evidence>
<organism evidence="1">
    <name type="scientific">marine sediment metagenome</name>
    <dbReference type="NCBI Taxonomy" id="412755"/>
    <lineage>
        <taxon>unclassified sequences</taxon>
        <taxon>metagenomes</taxon>
        <taxon>ecological metagenomes</taxon>
    </lineage>
</organism>